<dbReference type="PANTHER" id="PTHR28013:SF4">
    <property type="entry name" value="MARVEL DOMAIN-CONTAINING PROTEIN"/>
    <property type="match status" value="1"/>
</dbReference>
<dbReference type="InterPro" id="IPR051380">
    <property type="entry name" value="pH-response_reg_palI/RIM9"/>
</dbReference>
<dbReference type="PANTHER" id="PTHR28013">
    <property type="entry name" value="PROTEIN DCV1-RELATED"/>
    <property type="match status" value="1"/>
</dbReference>
<dbReference type="GO" id="GO:0005886">
    <property type="term" value="C:plasma membrane"/>
    <property type="evidence" value="ECO:0007669"/>
    <property type="project" value="TreeGrafter"/>
</dbReference>
<keyword evidence="1" id="KW-0812">Transmembrane</keyword>
<dbReference type="EMBL" id="GL945432">
    <property type="protein sequence ID" value="EGO26437.1"/>
    <property type="molecule type" value="Genomic_DNA"/>
</dbReference>
<dbReference type="GO" id="GO:0032153">
    <property type="term" value="C:cell division site"/>
    <property type="evidence" value="ECO:0007669"/>
    <property type="project" value="TreeGrafter"/>
</dbReference>
<keyword evidence="1" id="KW-1133">Transmembrane helix</keyword>
<feature type="transmembrane region" description="Helical" evidence="1">
    <location>
        <begin position="91"/>
        <end position="110"/>
    </location>
</feature>
<dbReference type="AlphaFoldDB" id="F8NSI2"/>
<dbReference type="GeneID" id="18818572"/>
<keyword evidence="1" id="KW-0472">Membrane</keyword>
<dbReference type="RefSeq" id="XP_007316610.1">
    <property type="nucleotide sequence ID" value="XM_007316548.1"/>
</dbReference>
<reference evidence="2" key="1">
    <citation type="submission" date="2011-04" db="EMBL/GenBank/DDBJ databases">
        <title>Evolution of plant cell wall degrading machinery underlies the functional diversity of forest fungi.</title>
        <authorList>
            <consortium name="US DOE Joint Genome Institute (JGI-PGF)"/>
            <person name="Eastwood D.C."/>
            <person name="Floudas D."/>
            <person name="Binder M."/>
            <person name="Majcherczyk A."/>
            <person name="Schneider P."/>
            <person name="Aerts A."/>
            <person name="Asiegbu F.O."/>
            <person name="Baker S.E."/>
            <person name="Barry K."/>
            <person name="Bendiksby M."/>
            <person name="Blumentritt M."/>
            <person name="Coutinho P.M."/>
            <person name="Cullen D."/>
            <person name="Cullen D."/>
            <person name="Gathman A."/>
            <person name="Goodell B."/>
            <person name="Henrissat B."/>
            <person name="Ihrmark K."/>
            <person name="Kauserud H."/>
            <person name="Kohler A."/>
            <person name="LaButti K."/>
            <person name="Lapidus A."/>
            <person name="Lavin J.L."/>
            <person name="Lee Y.-H."/>
            <person name="Lindquist E."/>
            <person name="Lilly W."/>
            <person name="Lucas S."/>
            <person name="Morin E."/>
            <person name="Murat C."/>
            <person name="Oguiza J.A."/>
            <person name="Park J."/>
            <person name="Pisabarro A.G."/>
            <person name="Riley R."/>
            <person name="Rosling A."/>
            <person name="Salamov A."/>
            <person name="Schmidt O."/>
            <person name="Schmutz J."/>
            <person name="Skrede I."/>
            <person name="Stenlid J."/>
            <person name="Wiebenga A."/>
            <person name="Xie X."/>
            <person name="Kues U."/>
            <person name="Hibbett D.S."/>
            <person name="Hoffmeister D."/>
            <person name="Hogberg N."/>
            <person name="Martin F."/>
            <person name="Grigoriev I.V."/>
            <person name="Watkinson S.C."/>
        </authorList>
    </citation>
    <scope>NUCLEOTIDE SEQUENCE</scope>
    <source>
        <strain evidence="2">S7.9</strain>
    </source>
</reference>
<evidence type="ECO:0000313" key="2">
    <source>
        <dbReference type="EMBL" id="EGO26437.1"/>
    </source>
</evidence>
<dbReference type="HOGENOM" id="CLU_088627_0_0_1"/>
<organism>
    <name type="scientific">Serpula lacrymans var. lacrymans (strain S7.9)</name>
    <name type="common">Dry rot fungus</name>
    <dbReference type="NCBI Taxonomy" id="578457"/>
    <lineage>
        <taxon>Eukaryota</taxon>
        <taxon>Fungi</taxon>
        <taxon>Dikarya</taxon>
        <taxon>Basidiomycota</taxon>
        <taxon>Agaricomycotina</taxon>
        <taxon>Agaricomycetes</taxon>
        <taxon>Agaricomycetidae</taxon>
        <taxon>Boletales</taxon>
        <taxon>Coniophorineae</taxon>
        <taxon>Serpulaceae</taxon>
        <taxon>Serpula</taxon>
    </lineage>
</organism>
<name>F8NSI2_SERL9</name>
<dbReference type="GO" id="GO:0035838">
    <property type="term" value="C:growing cell tip"/>
    <property type="evidence" value="ECO:0007669"/>
    <property type="project" value="TreeGrafter"/>
</dbReference>
<proteinExistence type="predicted"/>
<accession>F8NSI2</accession>
<feature type="transmembrane region" description="Helical" evidence="1">
    <location>
        <begin position="166"/>
        <end position="187"/>
    </location>
</feature>
<protein>
    <submittedName>
        <fullName evidence="2">Uncharacterized protein</fullName>
    </submittedName>
</protein>
<evidence type="ECO:0000256" key="1">
    <source>
        <dbReference type="SAM" id="Phobius"/>
    </source>
</evidence>
<sequence length="208" mass="22775">MPTSLSDLRFSLLSCSCILGLLVSISLPHLSAMDMVRLYWVPSEGGHQITQLRFGVWAFCLEVPPSARSCSGAGPAYPLYMPMLGASISSSWTRGLVAQPIAMIFTILALSLSSSHRLSARFLTAILATFFTILSFAAQIALLIKVKTELGKLNNNLFRESTKPGAGFWLSSISMVMLSIATCLTFFDERECNISEKPRYLPLSDPEN</sequence>
<dbReference type="KEGG" id="sla:SERLADRAFT_463506"/>
<gene>
    <name evidence="2" type="ORF">SERLADRAFT_463506</name>
</gene>
<dbReference type="Proteomes" id="UP000008064">
    <property type="component" value="Unassembled WGS sequence"/>
</dbReference>
<feature type="transmembrane region" description="Helical" evidence="1">
    <location>
        <begin position="122"/>
        <end position="146"/>
    </location>
</feature>